<name>A0A0B3BUN4_9PSED</name>
<feature type="domain" description="CheW-like" evidence="1">
    <location>
        <begin position="13"/>
        <end position="152"/>
    </location>
</feature>
<evidence type="ECO:0000313" key="3">
    <source>
        <dbReference type="Proteomes" id="UP000030980"/>
    </source>
</evidence>
<evidence type="ECO:0000259" key="1">
    <source>
        <dbReference type="PROSITE" id="PS50851"/>
    </source>
</evidence>
<evidence type="ECO:0000313" key="2">
    <source>
        <dbReference type="EMBL" id="KHO64761.1"/>
    </source>
</evidence>
<dbReference type="GO" id="GO:0006935">
    <property type="term" value="P:chemotaxis"/>
    <property type="evidence" value="ECO:0007669"/>
    <property type="project" value="InterPro"/>
</dbReference>
<accession>A0A0B3BUN4</accession>
<comment type="caution">
    <text evidence="2">The sequence shown here is derived from an EMBL/GenBank/DDBJ whole genome shotgun (WGS) entry which is preliminary data.</text>
</comment>
<dbReference type="InterPro" id="IPR036061">
    <property type="entry name" value="CheW-like_dom_sf"/>
</dbReference>
<reference evidence="2 3" key="1">
    <citation type="submission" date="2014-11" db="EMBL/GenBank/DDBJ databases">
        <title>Genome sequence of Pseudomonas tuomuerensis JCM 14085.</title>
        <authorList>
            <person name="Shin S.-K."/>
            <person name="Yi H."/>
        </authorList>
    </citation>
    <scope>NUCLEOTIDE SEQUENCE [LARGE SCALE GENOMIC DNA]</scope>
    <source>
        <strain evidence="2 3">JCM 14085</strain>
    </source>
</reference>
<dbReference type="AlphaFoldDB" id="A0A0B3BUN4"/>
<dbReference type="Pfam" id="PF01584">
    <property type="entry name" value="CheW"/>
    <property type="match status" value="1"/>
</dbReference>
<keyword evidence="3" id="KW-1185">Reference proteome</keyword>
<dbReference type="PROSITE" id="PS50851">
    <property type="entry name" value="CHEW"/>
    <property type="match status" value="1"/>
</dbReference>
<dbReference type="STRING" id="706570.PT85_11280"/>
<dbReference type="EMBL" id="JTAK01000004">
    <property type="protein sequence ID" value="KHO64761.1"/>
    <property type="molecule type" value="Genomic_DNA"/>
</dbReference>
<protein>
    <submittedName>
        <fullName evidence="2">Chemotaxis protein</fullName>
    </submittedName>
</protein>
<sequence length="156" mass="16744">MSQTPALQNTASSLTALLMPLRDRTLLLPNVAMAELVPYQTPERRDGMPDWLLGYIGWRNLTLPLLSFEVASGSRTEVGRNARIAVLNAIGDRPGTPFLALLLQGIPRSLKVDADLPAAVGTLAPLELAAVRIGDELVKIPDLEGLEQKLADAGLI</sequence>
<gene>
    <name evidence="2" type="ORF">PT85_11280</name>
</gene>
<proteinExistence type="predicted"/>
<dbReference type="InterPro" id="IPR002545">
    <property type="entry name" value="CheW-lke_dom"/>
</dbReference>
<dbReference type="GO" id="GO:0007165">
    <property type="term" value="P:signal transduction"/>
    <property type="evidence" value="ECO:0007669"/>
    <property type="project" value="InterPro"/>
</dbReference>
<dbReference type="SUPFAM" id="SSF50341">
    <property type="entry name" value="CheW-like"/>
    <property type="match status" value="1"/>
</dbReference>
<dbReference type="Proteomes" id="UP000030980">
    <property type="component" value="Unassembled WGS sequence"/>
</dbReference>
<dbReference type="RefSeq" id="WP_027589100.1">
    <property type="nucleotide sequence ID" value="NZ_FMUP01000002.1"/>
</dbReference>
<organism evidence="2 3">
    <name type="scientific">Pseudomonas flexibilis</name>
    <dbReference type="NCBI Taxonomy" id="706570"/>
    <lineage>
        <taxon>Bacteria</taxon>
        <taxon>Pseudomonadati</taxon>
        <taxon>Pseudomonadota</taxon>
        <taxon>Gammaproteobacteria</taxon>
        <taxon>Pseudomonadales</taxon>
        <taxon>Pseudomonadaceae</taxon>
        <taxon>Pseudomonas</taxon>
    </lineage>
</organism>
<dbReference type="SMART" id="SM00260">
    <property type="entry name" value="CheW"/>
    <property type="match status" value="1"/>
</dbReference>
<dbReference type="OrthoDB" id="5765252at2"/>